<evidence type="ECO:0000256" key="1">
    <source>
        <dbReference type="SAM" id="MobiDB-lite"/>
    </source>
</evidence>
<comment type="caution">
    <text evidence="2">The sequence shown here is derived from an EMBL/GenBank/DDBJ whole genome shotgun (WGS) entry which is preliminary data.</text>
</comment>
<reference evidence="2 3" key="3">
    <citation type="submission" date="2019-11" db="EMBL/GenBank/DDBJ databases">
        <title>A de novo genome assembly of a pear dwarfing rootstock.</title>
        <authorList>
            <person name="Wang F."/>
            <person name="Wang J."/>
            <person name="Li S."/>
            <person name="Zhang Y."/>
            <person name="Fang M."/>
            <person name="Ma L."/>
            <person name="Zhao Y."/>
            <person name="Jiang S."/>
        </authorList>
    </citation>
    <scope>NUCLEOTIDE SEQUENCE [LARGE SCALE GENOMIC DNA]</scope>
    <source>
        <strain evidence="2">S2</strain>
        <tissue evidence="2">Leaf</tissue>
    </source>
</reference>
<dbReference type="AlphaFoldDB" id="A0A5N5I145"/>
<keyword evidence="3" id="KW-1185">Reference proteome</keyword>
<reference evidence="2 3" key="1">
    <citation type="submission" date="2019-09" db="EMBL/GenBank/DDBJ databases">
        <authorList>
            <person name="Ou C."/>
        </authorList>
    </citation>
    <scope>NUCLEOTIDE SEQUENCE [LARGE SCALE GENOMIC DNA]</scope>
    <source>
        <strain evidence="2">S2</strain>
        <tissue evidence="2">Leaf</tissue>
    </source>
</reference>
<feature type="region of interest" description="Disordered" evidence="1">
    <location>
        <begin position="1"/>
        <end position="29"/>
    </location>
</feature>
<evidence type="ECO:0000313" key="3">
    <source>
        <dbReference type="Proteomes" id="UP000327157"/>
    </source>
</evidence>
<dbReference type="Proteomes" id="UP000327157">
    <property type="component" value="Chromosome 6"/>
</dbReference>
<organism evidence="2 3">
    <name type="scientific">Pyrus ussuriensis x Pyrus communis</name>
    <dbReference type="NCBI Taxonomy" id="2448454"/>
    <lineage>
        <taxon>Eukaryota</taxon>
        <taxon>Viridiplantae</taxon>
        <taxon>Streptophyta</taxon>
        <taxon>Embryophyta</taxon>
        <taxon>Tracheophyta</taxon>
        <taxon>Spermatophyta</taxon>
        <taxon>Magnoliopsida</taxon>
        <taxon>eudicotyledons</taxon>
        <taxon>Gunneridae</taxon>
        <taxon>Pentapetalae</taxon>
        <taxon>rosids</taxon>
        <taxon>fabids</taxon>
        <taxon>Rosales</taxon>
        <taxon>Rosaceae</taxon>
        <taxon>Amygdaloideae</taxon>
        <taxon>Maleae</taxon>
        <taxon>Pyrus</taxon>
    </lineage>
</organism>
<dbReference type="EMBL" id="SMOL01000120">
    <property type="protein sequence ID" value="KAB2632833.1"/>
    <property type="molecule type" value="Genomic_DNA"/>
</dbReference>
<gene>
    <name evidence="2" type="ORF">D8674_029080</name>
</gene>
<name>A0A5N5I145_9ROSA</name>
<feature type="compositionally biased region" description="Basic and acidic residues" evidence="1">
    <location>
        <begin position="16"/>
        <end position="29"/>
    </location>
</feature>
<reference evidence="3" key="2">
    <citation type="submission" date="2019-10" db="EMBL/GenBank/DDBJ databases">
        <title>A de novo genome assembly of a pear dwarfing rootstock.</title>
        <authorList>
            <person name="Wang F."/>
            <person name="Wang J."/>
            <person name="Li S."/>
            <person name="Zhang Y."/>
            <person name="Fang M."/>
            <person name="Ma L."/>
            <person name="Zhao Y."/>
            <person name="Jiang S."/>
        </authorList>
    </citation>
    <scope>NUCLEOTIDE SEQUENCE [LARGE SCALE GENOMIC DNA]</scope>
</reference>
<evidence type="ECO:0000313" key="2">
    <source>
        <dbReference type="EMBL" id="KAB2632833.1"/>
    </source>
</evidence>
<proteinExistence type="predicted"/>
<accession>A0A5N5I145</accession>
<sequence>MEPQHLSFDDPESSGEQERGRPLNCDDLKNRFRNPSAKIVSSAKLLGWAGIKSTCPVRSIPKTWAAEPKYQTVSFWLAELELQAQLSAGTARLKVAQLGFRFRFSKF</sequence>
<protein>
    <submittedName>
        <fullName evidence="2">Uncharacterized protein</fullName>
    </submittedName>
</protein>